<keyword evidence="3" id="KW-1185">Reference proteome</keyword>
<organism evidence="2 3">
    <name type="scientific">Phytohabitans aurantiacus</name>
    <dbReference type="NCBI Taxonomy" id="3016789"/>
    <lineage>
        <taxon>Bacteria</taxon>
        <taxon>Bacillati</taxon>
        <taxon>Actinomycetota</taxon>
        <taxon>Actinomycetes</taxon>
        <taxon>Micromonosporales</taxon>
        <taxon>Micromonosporaceae</taxon>
    </lineage>
</organism>
<reference evidence="2" key="1">
    <citation type="submission" date="2022-12" db="EMBL/GenBank/DDBJ databases">
        <title>New Phytohabitans aurantiacus sp. RD004123 nov., an actinomycete isolated from soil.</title>
        <authorList>
            <person name="Triningsih D.W."/>
            <person name="Harunari E."/>
            <person name="Igarashi Y."/>
        </authorList>
    </citation>
    <scope>NUCLEOTIDE SEQUENCE</scope>
    <source>
        <strain evidence="2">RD004123</strain>
    </source>
</reference>
<dbReference type="Proteomes" id="UP001144280">
    <property type="component" value="Unassembled WGS sequence"/>
</dbReference>
<sequence>MFEHNFEPPPPDLRLIADLIDGSSLGDIDAFEAQNEVPAGVTMHLRDRARQDAPARLWDTLPESDVVLRKVGKVFPNVDGSFIPPSLPPDGTVLAVNSLGQCRLLDPVALSLPGGPDRRHWKIYVGVTDDAFRWRLQYLFLDSGQPRWTVDAAIWWQLAEPEKAASTNLLTLTPALLLEAASRLGYSVGRPPDTVGKQLLYEYAVMQLLRERGVTAECAIRVTTPDEPGAGTPVPDPLPQPVVPRSRMLVDQSREPNDGPLEDLSAHVTALIIGLHERRWAPDTSEQRRYVGLLTLRGIPDSMALSHFMVVLNEALRLAGIQVDEAAATVAAFIERTHPEVLMSIEIHVANLDGLTPNLRRSFVEAVVRLALATTSAAIRFPEPSRGVPMQGDVDWADIEARRAERYEFDDLLT</sequence>
<proteinExistence type="predicted"/>
<evidence type="ECO:0000313" key="3">
    <source>
        <dbReference type="Proteomes" id="UP001144280"/>
    </source>
</evidence>
<evidence type="ECO:0000313" key="2">
    <source>
        <dbReference type="EMBL" id="GLH99911.1"/>
    </source>
</evidence>
<gene>
    <name evidence="2" type="ORF">Pa4123_51870</name>
</gene>
<protein>
    <submittedName>
        <fullName evidence="2">Uncharacterized protein</fullName>
    </submittedName>
</protein>
<name>A0ABQ5QZD2_9ACTN</name>
<accession>A0ABQ5QZD2</accession>
<dbReference type="RefSeq" id="WP_281899895.1">
    <property type="nucleotide sequence ID" value="NZ_BSDI01000029.1"/>
</dbReference>
<comment type="caution">
    <text evidence="2">The sequence shown here is derived from an EMBL/GenBank/DDBJ whole genome shotgun (WGS) entry which is preliminary data.</text>
</comment>
<feature type="region of interest" description="Disordered" evidence="1">
    <location>
        <begin position="223"/>
        <end position="242"/>
    </location>
</feature>
<dbReference type="EMBL" id="BSDI01000029">
    <property type="protein sequence ID" value="GLH99911.1"/>
    <property type="molecule type" value="Genomic_DNA"/>
</dbReference>
<evidence type="ECO:0000256" key="1">
    <source>
        <dbReference type="SAM" id="MobiDB-lite"/>
    </source>
</evidence>